<keyword evidence="2" id="KW-0489">Methyltransferase</keyword>
<keyword evidence="2" id="KW-0808">Transferase</keyword>
<dbReference type="SUPFAM" id="SSF53335">
    <property type="entry name" value="S-adenosyl-L-methionine-dependent methyltransferases"/>
    <property type="match status" value="1"/>
</dbReference>
<sequence length="263" mass="28886">MQTLSNTPALAAYEALAPTYDVFTAEHDHDRWLRRLDGIVEEHGIGGYRLLDVGCGTGKSARPMLLRGYAVTACDISPGMVAIARERLGPTADVFVADMRDLPGDLDTFDLVTCLDDAVNYLTTRDDLLAAFESVERVLAPDGLYLFDVNTMLAYETSFASDFVAESPDAVFCWRAGQEAAGEPDSAYSAMLDTFVLEADGRWSRTTSRHEQRHFSDETIRACLAEAGLQCVDMIGQAPGVQLSRPVDETVHHKCVYLARHEA</sequence>
<dbReference type="PANTHER" id="PTHR43464">
    <property type="entry name" value="METHYLTRANSFERASE"/>
    <property type="match status" value="1"/>
</dbReference>
<gene>
    <name evidence="2" type="ORF">DSM104329_03788</name>
</gene>
<dbReference type="CDD" id="cd02440">
    <property type="entry name" value="AdoMet_MTases"/>
    <property type="match status" value="1"/>
</dbReference>
<dbReference type="InterPro" id="IPR029063">
    <property type="entry name" value="SAM-dependent_MTases_sf"/>
</dbReference>
<accession>A0A9E6Y0F1</accession>
<proteinExistence type="predicted"/>
<dbReference type="Gene3D" id="2.20.25.110">
    <property type="entry name" value="S-adenosyl-L-methionine-dependent methyltransferases"/>
    <property type="match status" value="1"/>
</dbReference>
<dbReference type="InterPro" id="IPR041698">
    <property type="entry name" value="Methyltransf_25"/>
</dbReference>
<dbReference type="Proteomes" id="UP001162834">
    <property type="component" value="Chromosome"/>
</dbReference>
<feature type="domain" description="Methyltransferase" evidence="1">
    <location>
        <begin position="51"/>
        <end position="143"/>
    </location>
</feature>
<dbReference type="Gene3D" id="3.40.50.150">
    <property type="entry name" value="Vaccinia Virus protein VP39"/>
    <property type="match status" value="1"/>
</dbReference>
<protein>
    <submittedName>
        <fullName evidence="2">2-methoxy-6-polyprenyl-1,4-benzoquinol methylase, mitochondrial</fullName>
        <ecNumber evidence="2">2.1.1.163</ecNumber>
    </submittedName>
</protein>
<reference evidence="2" key="1">
    <citation type="journal article" date="2022" name="Int. J. Syst. Evol. Microbiol.">
        <title>Pseudomonas aegrilactucae sp. nov. and Pseudomonas morbosilactucae sp. nov., pathogens causing bacterial rot of lettuce in Japan.</title>
        <authorList>
            <person name="Sawada H."/>
            <person name="Fujikawa T."/>
            <person name="Satou M."/>
        </authorList>
    </citation>
    <scope>NUCLEOTIDE SEQUENCE</scope>
    <source>
        <strain evidence="2">0166_1</strain>
    </source>
</reference>
<keyword evidence="3" id="KW-1185">Reference proteome</keyword>
<evidence type="ECO:0000313" key="2">
    <source>
        <dbReference type="EMBL" id="UGS37373.1"/>
    </source>
</evidence>
<dbReference type="KEGG" id="sbae:DSM104329_03788"/>
<dbReference type="AlphaFoldDB" id="A0A9E6Y0F1"/>
<dbReference type="GO" id="GO:0043770">
    <property type="term" value="F:demethylmenaquinone methyltransferase activity"/>
    <property type="evidence" value="ECO:0007669"/>
    <property type="project" value="UniProtKB-EC"/>
</dbReference>
<dbReference type="EC" id="2.1.1.163" evidence="2"/>
<dbReference type="EMBL" id="CP087164">
    <property type="protein sequence ID" value="UGS37373.1"/>
    <property type="molecule type" value="Genomic_DNA"/>
</dbReference>
<dbReference type="Pfam" id="PF13649">
    <property type="entry name" value="Methyltransf_25"/>
    <property type="match status" value="1"/>
</dbReference>
<evidence type="ECO:0000259" key="1">
    <source>
        <dbReference type="Pfam" id="PF13649"/>
    </source>
</evidence>
<organism evidence="2 3">
    <name type="scientific">Capillimicrobium parvum</name>
    <dbReference type="NCBI Taxonomy" id="2884022"/>
    <lineage>
        <taxon>Bacteria</taxon>
        <taxon>Bacillati</taxon>
        <taxon>Actinomycetota</taxon>
        <taxon>Thermoleophilia</taxon>
        <taxon>Solirubrobacterales</taxon>
        <taxon>Capillimicrobiaceae</taxon>
        <taxon>Capillimicrobium</taxon>
    </lineage>
</organism>
<dbReference type="PANTHER" id="PTHR43464:SF83">
    <property type="entry name" value="MALONYL-[ACYL-CARRIER PROTEIN] O-METHYLTRANSFERASE"/>
    <property type="match status" value="1"/>
</dbReference>
<name>A0A9E6Y0F1_9ACTN</name>
<dbReference type="GO" id="GO:0032259">
    <property type="term" value="P:methylation"/>
    <property type="evidence" value="ECO:0007669"/>
    <property type="project" value="UniProtKB-KW"/>
</dbReference>
<evidence type="ECO:0000313" key="3">
    <source>
        <dbReference type="Proteomes" id="UP001162834"/>
    </source>
</evidence>